<keyword evidence="2" id="KW-0238">DNA-binding</keyword>
<keyword evidence="3" id="KW-1185">Reference proteome</keyword>
<name>A0A9X3CCA2_9VIBR</name>
<sequence>MTVSLAQLQGQFAKALHYQATGEECHVVSDLFSADERMQIYRNNFVISLSEVLSATYSMVEQLLGEECFAQLARQHVLCYPLTQGDVSHYGEHFARTIEQFPAVLEAAPYAPEVARFEWSIDLAQQQFNSLDLATDVRPLSELSQIAPELHGQLRFHLQPSVIAYASQYAVFSLQLAILNQQFDGLEINQAEQGVIACDSQGTPYSKSLPETQFQLLSHLQAGQCLADVPAELLGQLNGLIELALIAGFTLSHE</sequence>
<evidence type="ECO:0000313" key="3">
    <source>
        <dbReference type="Proteomes" id="UP001155586"/>
    </source>
</evidence>
<dbReference type="Pfam" id="PF09836">
    <property type="entry name" value="DUF2063"/>
    <property type="match status" value="1"/>
</dbReference>
<dbReference type="EMBL" id="JAKRRX010000016">
    <property type="protein sequence ID" value="MCW8333109.1"/>
    <property type="molecule type" value="Genomic_DNA"/>
</dbReference>
<evidence type="ECO:0000313" key="2">
    <source>
        <dbReference type="EMBL" id="MCW8333109.1"/>
    </source>
</evidence>
<dbReference type="InterPro" id="IPR018640">
    <property type="entry name" value="DUF2063"/>
</dbReference>
<gene>
    <name evidence="2" type="ORF">MD483_04600</name>
</gene>
<evidence type="ECO:0000259" key="1">
    <source>
        <dbReference type="Pfam" id="PF09836"/>
    </source>
</evidence>
<dbReference type="Proteomes" id="UP001155586">
    <property type="component" value="Unassembled WGS sequence"/>
</dbReference>
<protein>
    <submittedName>
        <fullName evidence="2">DNA-binding domain-containing protein</fullName>
    </submittedName>
</protein>
<dbReference type="InterPro" id="IPR044922">
    <property type="entry name" value="DUF2063_N_sf"/>
</dbReference>
<dbReference type="AlphaFoldDB" id="A0A9X3CCA2"/>
<proteinExistence type="predicted"/>
<dbReference type="RefSeq" id="WP_265686785.1">
    <property type="nucleotide sequence ID" value="NZ_JAKRRX010000016.1"/>
</dbReference>
<comment type="caution">
    <text evidence="2">The sequence shown here is derived from an EMBL/GenBank/DDBJ whole genome shotgun (WGS) entry which is preliminary data.</text>
</comment>
<accession>A0A9X3CCA2</accession>
<dbReference type="Gene3D" id="1.10.150.690">
    <property type="entry name" value="DUF2063"/>
    <property type="match status" value="1"/>
</dbReference>
<organism evidence="2 3">
    <name type="scientific">Vibrio paucivorans</name>
    <dbReference type="NCBI Taxonomy" id="2829489"/>
    <lineage>
        <taxon>Bacteria</taxon>
        <taxon>Pseudomonadati</taxon>
        <taxon>Pseudomonadota</taxon>
        <taxon>Gammaproteobacteria</taxon>
        <taxon>Vibrionales</taxon>
        <taxon>Vibrionaceae</taxon>
        <taxon>Vibrio</taxon>
    </lineage>
</organism>
<dbReference type="GO" id="GO:0003677">
    <property type="term" value="F:DNA binding"/>
    <property type="evidence" value="ECO:0007669"/>
    <property type="project" value="UniProtKB-KW"/>
</dbReference>
<feature type="domain" description="Putative DNA-binding" evidence="1">
    <location>
        <begin position="7"/>
        <end position="96"/>
    </location>
</feature>
<reference evidence="2" key="1">
    <citation type="submission" date="2022-02" db="EMBL/GenBank/DDBJ databases">
        <title>Vibrio sp. nov., a new bacterium isolated from Bohai sea, China.</title>
        <authorList>
            <person name="Yuan Y."/>
        </authorList>
    </citation>
    <scope>NUCLEOTIDE SEQUENCE</scope>
    <source>
        <strain evidence="2">DBSS07</strain>
    </source>
</reference>